<reference evidence="2 3" key="1">
    <citation type="journal article" date="2009" name="Environ. Microbiol.">
        <title>Genome sequence of Desulfobacterium autotrophicum HRM2, a marine sulfate reducer oxidizing organic carbon completely to carbon dioxide.</title>
        <authorList>
            <person name="Strittmatter A.W."/>
            <person name="Liesegang H."/>
            <person name="Rabus R."/>
            <person name="Decker I."/>
            <person name="Amann J."/>
            <person name="Andres S."/>
            <person name="Henne A."/>
            <person name="Fricke W.F."/>
            <person name="Martinez-Arias R."/>
            <person name="Bartels D."/>
            <person name="Goesmann A."/>
            <person name="Krause L."/>
            <person name="Puehler A."/>
            <person name="Klenk H.P."/>
            <person name="Richter M."/>
            <person name="Schuler M."/>
            <person name="Gloeckner F.O."/>
            <person name="Meyerdierks A."/>
            <person name="Gottschalk G."/>
            <person name="Amann R."/>
        </authorList>
    </citation>
    <scope>NUCLEOTIDE SEQUENCE [LARGE SCALE GENOMIC DNA]</scope>
    <source>
        <strain evidence="3">ATCC 43914 / DSM 3382 / HRM2</strain>
    </source>
</reference>
<dbReference type="KEGG" id="dat:HRM2_35570"/>
<name>C0Q9B7_DESAH</name>
<dbReference type="Proteomes" id="UP000000442">
    <property type="component" value="Chromosome"/>
</dbReference>
<feature type="region of interest" description="Disordered" evidence="1">
    <location>
        <begin position="487"/>
        <end position="513"/>
    </location>
</feature>
<evidence type="ECO:0000313" key="2">
    <source>
        <dbReference type="EMBL" id="ACN16622.1"/>
    </source>
</evidence>
<evidence type="ECO:0000256" key="1">
    <source>
        <dbReference type="SAM" id="MobiDB-lite"/>
    </source>
</evidence>
<dbReference type="eggNOG" id="ENOG5032ZKU">
    <property type="taxonomic scope" value="Bacteria"/>
</dbReference>
<organism evidence="2 3">
    <name type="scientific">Desulforapulum autotrophicum (strain ATCC 43914 / DSM 3382 / VKM B-1955 / HRM2)</name>
    <name type="common">Desulfobacterium autotrophicum</name>
    <dbReference type="NCBI Taxonomy" id="177437"/>
    <lineage>
        <taxon>Bacteria</taxon>
        <taxon>Pseudomonadati</taxon>
        <taxon>Thermodesulfobacteriota</taxon>
        <taxon>Desulfobacteria</taxon>
        <taxon>Desulfobacterales</taxon>
        <taxon>Desulfobacteraceae</taxon>
        <taxon>Desulforapulum</taxon>
    </lineage>
</organism>
<accession>C0Q9B7</accession>
<dbReference type="RefSeq" id="WP_015905372.1">
    <property type="nucleotide sequence ID" value="NC_012108.1"/>
</dbReference>
<dbReference type="OrthoDB" id="5416106at2"/>
<dbReference type="AlphaFoldDB" id="C0Q9B7"/>
<sequence>MNSLATIKQILTAMESQVGGNDVNELKAQIAGLGTQFRDNHHAASLVKMIHAVVGYLASQLDNAHKDSVPVLRSLVEQLESLVQPSGVSSGTADGILARAVESFKDLKSKISAVPLVLEKDIEELKAVILSIDWEISDTTLENFDAVVNRLMEKVKNNKIHASFLKIIYSIGGYVARNKAGAHRNSIGLLRSAFQNYERLVQNPDMTADEKKQMLEHEISEFHDFKRKLGRSSAPTATEEAVMPPALSHVRTSPSTAPLAPLSKLTELVVSPCDETVAEEDIPPALGARKKDPGDSRDMMDDLFTAKGSASDDLLDAIHLGGIQGADQGADQGMEMFGVPGGQEKEEGVKQFIPHRGAREPIPEIESRLDEFFNLEPTEGKTIPAAPVTQAVMADETDPEAVVPFQYEDEIFMEDEDEQDQIPGIVERLKVALAPTGGLLTDQNVLTDFMEDVSLLKSAWQDDSDKVALLEMVASFVSHAHDFEKCHGPAPLHDPAPPVEDQEKEDDVDSVEPPAKGIWARLKSVFSND</sequence>
<gene>
    <name evidence="2" type="ordered locus">HRM2_35570</name>
</gene>
<proteinExistence type="predicted"/>
<dbReference type="EMBL" id="CP001087">
    <property type="protein sequence ID" value="ACN16622.1"/>
    <property type="molecule type" value="Genomic_DNA"/>
</dbReference>
<dbReference type="STRING" id="177437.HRM2_35570"/>
<feature type="compositionally biased region" description="Acidic residues" evidence="1">
    <location>
        <begin position="500"/>
        <end position="510"/>
    </location>
</feature>
<evidence type="ECO:0000313" key="3">
    <source>
        <dbReference type="Proteomes" id="UP000000442"/>
    </source>
</evidence>
<dbReference type="HOGENOM" id="CLU_498507_0_0_7"/>
<keyword evidence="3" id="KW-1185">Reference proteome</keyword>
<protein>
    <submittedName>
        <fullName evidence="2">Uncharacterized protein</fullName>
    </submittedName>
</protein>